<dbReference type="InterPro" id="IPR044135">
    <property type="entry name" value="Met-tRNA-FMT_C"/>
</dbReference>
<dbReference type="EMBL" id="MWDQ01000057">
    <property type="protein sequence ID" value="OQB73936.1"/>
    <property type="molecule type" value="Genomic_DNA"/>
</dbReference>
<dbReference type="PANTHER" id="PTHR11138">
    <property type="entry name" value="METHIONYL-TRNA FORMYLTRANSFERASE"/>
    <property type="match status" value="1"/>
</dbReference>
<evidence type="ECO:0000256" key="5">
    <source>
        <dbReference type="HAMAP-Rule" id="MF_00182"/>
    </source>
</evidence>
<dbReference type="CDD" id="cd08646">
    <property type="entry name" value="FMT_core_Met-tRNA-FMT_N"/>
    <property type="match status" value="1"/>
</dbReference>
<organism evidence="8">
    <name type="scientific">candidate division TA06 bacterium ADurb.Bin131</name>
    <dbReference type="NCBI Taxonomy" id="1852827"/>
    <lineage>
        <taxon>Bacteria</taxon>
        <taxon>Bacteria division TA06</taxon>
    </lineage>
</organism>
<accession>A0A1V6CAL3</accession>
<dbReference type="CDD" id="cd08704">
    <property type="entry name" value="Met_tRNA_FMT_C"/>
    <property type="match status" value="1"/>
</dbReference>
<dbReference type="InterPro" id="IPR036477">
    <property type="entry name" value="Formyl_transf_N_sf"/>
</dbReference>
<keyword evidence="3 5" id="KW-0808">Transferase</keyword>
<dbReference type="Pfam" id="PF00551">
    <property type="entry name" value="Formyl_trans_N"/>
    <property type="match status" value="1"/>
</dbReference>
<evidence type="ECO:0000256" key="1">
    <source>
        <dbReference type="ARBA" id="ARBA00010699"/>
    </source>
</evidence>
<dbReference type="InterPro" id="IPR002376">
    <property type="entry name" value="Formyl_transf_N"/>
</dbReference>
<proteinExistence type="inferred from homology"/>
<comment type="function">
    <text evidence="5">Attaches a formyl group to the free amino group of methionyl-tRNA(fMet). The formyl group appears to play a dual role in the initiator identity of N-formylmethionyl-tRNA by promoting its recognition by IF2 and preventing the misappropriation of this tRNA by the elongation apparatus.</text>
</comment>
<feature type="domain" description="Formyl transferase C-terminal" evidence="7">
    <location>
        <begin position="201"/>
        <end position="302"/>
    </location>
</feature>
<dbReference type="SUPFAM" id="SSF50486">
    <property type="entry name" value="FMT C-terminal domain-like"/>
    <property type="match status" value="1"/>
</dbReference>
<feature type="domain" description="Formyl transferase N-terminal" evidence="6">
    <location>
        <begin position="4"/>
        <end position="180"/>
    </location>
</feature>
<gene>
    <name evidence="5 8" type="primary">fmt</name>
    <name evidence="8" type="ORF">BWX89_00721</name>
</gene>
<dbReference type="Proteomes" id="UP000485562">
    <property type="component" value="Unassembled WGS sequence"/>
</dbReference>
<feature type="binding site" evidence="5">
    <location>
        <begin position="109"/>
        <end position="112"/>
    </location>
    <ligand>
        <name>(6S)-5,6,7,8-tetrahydrofolate</name>
        <dbReference type="ChEBI" id="CHEBI:57453"/>
    </ligand>
</feature>
<dbReference type="InterPro" id="IPR041711">
    <property type="entry name" value="Met-tRNA-FMT_N"/>
</dbReference>
<dbReference type="AlphaFoldDB" id="A0A1V6CAL3"/>
<dbReference type="GO" id="GO:0004479">
    <property type="term" value="F:methionyl-tRNA formyltransferase activity"/>
    <property type="evidence" value="ECO:0007669"/>
    <property type="project" value="UniProtKB-UniRule"/>
</dbReference>
<protein>
    <recommendedName>
        <fullName evidence="2 5">Methionyl-tRNA formyltransferase</fullName>
        <ecNumber evidence="2 5">2.1.2.9</ecNumber>
    </recommendedName>
</protein>
<dbReference type="GO" id="GO:0005829">
    <property type="term" value="C:cytosol"/>
    <property type="evidence" value="ECO:0007669"/>
    <property type="project" value="TreeGrafter"/>
</dbReference>
<reference evidence="8" key="1">
    <citation type="submission" date="2017-02" db="EMBL/GenBank/DDBJ databases">
        <title>Delving into the versatile metabolic prowess of the omnipresent phylum Bacteroidetes.</title>
        <authorList>
            <person name="Nobu M.K."/>
            <person name="Mei R."/>
            <person name="Narihiro T."/>
            <person name="Kuroda K."/>
            <person name="Liu W.-T."/>
        </authorList>
    </citation>
    <scope>NUCLEOTIDE SEQUENCE</scope>
    <source>
        <strain evidence="8">ADurb.Bin131</strain>
    </source>
</reference>
<evidence type="ECO:0000313" key="8">
    <source>
        <dbReference type="EMBL" id="OQB73936.1"/>
    </source>
</evidence>
<dbReference type="SUPFAM" id="SSF53328">
    <property type="entry name" value="Formyltransferase"/>
    <property type="match status" value="1"/>
</dbReference>
<dbReference type="Gene3D" id="3.40.50.12230">
    <property type="match status" value="1"/>
</dbReference>
<dbReference type="InterPro" id="IPR005794">
    <property type="entry name" value="Fmt"/>
</dbReference>
<comment type="catalytic activity">
    <reaction evidence="5">
        <text>L-methionyl-tRNA(fMet) + (6R)-10-formyltetrahydrofolate = N-formyl-L-methionyl-tRNA(fMet) + (6S)-5,6,7,8-tetrahydrofolate + H(+)</text>
        <dbReference type="Rhea" id="RHEA:24380"/>
        <dbReference type="Rhea" id="RHEA-COMP:9952"/>
        <dbReference type="Rhea" id="RHEA-COMP:9953"/>
        <dbReference type="ChEBI" id="CHEBI:15378"/>
        <dbReference type="ChEBI" id="CHEBI:57453"/>
        <dbReference type="ChEBI" id="CHEBI:78530"/>
        <dbReference type="ChEBI" id="CHEBI:78844"/>
        <dbReference type="ChEBI" id="CHEBI:195366"/>
        <dbReference type="EC" id="2.1.2.9"/>
    </reaction>
</comment>
<comment type="similarity">
    <text evidence="1 5">Belongs to the Fmt family.</text>
</comment>
<name>A0A1V6CAL3_UNCT6</name>
<dbReference type="PANTHER" id="PTHR11138:SF5">
    <property type="entry name" value="METHIONYL-TRNA FORMYLTRANSFERASE, MITOCHONDRIAL"/>
    <property type="match status" value="1"/>
</dbReference>
<dbReference type="InterPro" id="IPR005793">
    <property type="entry name" value="Formyl_trans_C"/>
</dbReference>
<comment type="caution">
    <text evidence="8">The sequence shown here is derived from an EMBL/GenBank/DDBJ whole genome shotgun (WGS) entry which is preliminary data.</text>
</comment>
<dbReference type="HAMAP" id="MF_00182">
    <property type="entry name" value="Formyl_trans"/>
    <property type="match status" value="1"/>
</dbReference>
<evidence type="ECO:0000256" key="3">
    <source>
        <dbReference type="ARBA" id="ARBA00022679"/>
    </source>
</evidence>
<evidence type="ECO:0000259" key="7">
    <source>
        <dbReference type="Pfam" id="PF02911"/>
    </source>
</evidence>
<keyword evidence="4 5" id="KW-0648">Protein biosynthesis</keyword>
<evidence type="ECO:0000256" key="4">
    <source>
        <dbReference type="ARBA" id="ARBA00022917"/>
    </source>
</evidence>
<evidence type="ECO:0000256" key="2">
    <source>
        <dbReference type="ARBA" id="ARBA00012261"/>
    </source>
</evidence>
<dbReference type="NCBIfam" id="TIGR00460">
    <property type="entry name" value="fmt"/>
    <property type="match status" value="1"/>
</dbReference>
<evidence type="ECO:0000259" key="6">
    <source>
        <dbReference type="Pfam" id="PF00551"/>
    </source>
</evidence>
<sequence length="312" mass="35059">MRIIYWGSSDFGIPCIEKLHQKHSVVAVITSPDKPQGRHLKVISGPIKIWAEKHNIDIFQPKKISGNDELLNILKSLKPDFFVVISYGKIIPEDYLKIPVFAPLNVHPSLLPKYRGPAPMEWALINGEKETGVSVISMVDEVDAGNIISVAKTIISDEDNIFTLRERLSYIAADVLIDAIEKVSSGYKGEKQSGNISYAPKLKKSDGHINWQDNAVSIHNKIRGLADWPGAYTFIVSTKGKRLLKIKKSRVEDFSTIYNNPGRFLEDKKRMLVLCGQGILELISIQEEGKKETSAVEYLNGHHKILREAYLQ</sequence>
<dbReference type="EC" id="2.1.2.9" evidence="2 5"/>
<dbReference type="InterPro" id="IPR011034">
    <property type="entry name" value="Formyl_transferase-like_C_sf"/>
</dbReference>
<dbReference type="Pfam" id="PF02911">
    <property type="entry name" value="Formyl_trans_C"/>
    <property type="match status" value="1"/>
</dbReference>